<keyword evidence="5" id="KW-1185">Reference proteome</keyword>
<sequence length="883" mass="98998">MQASENNILYQLTNVGASPQQSQERSPLKTPKVSSAGGTPSRDGSITPSPSSKGKKWTDKFAKFQRHSDKKKTTNSPSANRGISNSPVVSQTVSPLSNSHGIRTSSLPRPPNTFEFGVSLTPPPKIGPFGHRRSNTSNKKSFLNEYCTVCDEPILNRGNGERIIELECGHISHQECLLVSFENSSGYSSNDFFSIFPRCTKCQNEKNMENRCIPKNAELKDRLMSIFLITGSTRRHSESSVSPLQSLQSPLIPNIFPTLQQPSFLSLPRGQVSSQAIPLPQNHILRTPDPVLDGIRLASAPGKARKQSAPEARREWPVPQFQQSTRTSLISQPDTKNYSVSTFDKLPLYVLRAHFIEILIKNFTTLSDWQIDEEFGLLRLVDHLMMSRDGLGYNDCWCMLFEKALVVAPLAYEIKTEQDGSLNVVLQDFHIYKSVANVRVDTVESSVLKWTFPETKFSPWEEVYVTEALNTDSSQVIQKWISALLDLEVEFNDKYFTSTLPLPPIMKNDIQSSRFSTSLMGLVNPTKVVEFSSNQRNSVIIRRGFKLSEDHGVTMTATDTIQSAMTNISSILSLKRGKPDDLVVVLQLDFDKIDVKIDSLVIFNSLKALVLKFPDLKICIVDSRGIVKTHGRVRELITTVKDLENMQKPSGSNRFEPIWLKNLLYPNTPLTNLGIAVISNTPMDTQKSCLLKDYSCFTNEGRRRPKELKIKVGYLNSDYSDKISELLELESWNDFLEALSYSFSLAFGDDDDDNDDDDEISSVEEDLTDSENDHPLSDTHSISSKKSTTTILIASPFDTSENNTRSVLSNNENNHFTTGSYSNSLKPLVNSEEHSRGKIPNKNIQDGCDFLLKDIERAIHEIDQVSSPSHTESSGHPVLYQYL</sequence>
<feature type="region of interest" description="Disordered" evidence="2">
    <location>
        <begin position="1"/>
        <end position="117"/>
    </location>
</feature>
<keyword evidence="1" id="KW-0863">Zinc-finger</keyword>
<feature type="region of interest" description="Disordered" evidence="2">
    <location>
        <begin position="750"/>
        <end position="783"/>
    </location>
</feature>
<feature type="compositionally biased region" description="Acidic residues" evidence="2">
    <location>
        <begin position="750"/>
        <end position="770"/>
    </location>
</feature>
<dbReference type="EMBL" id="BIMX01000014">
    <property type="protein sequence ID" value="GCE99955.1"/>
    <property type="molecule type" value="Genomic_DNA"/>
</dbReference>
<dbReference type="SUPFAM" id="SSF57850">
    <property type="entry name" value="RING/U-box"/>
    <property type="match status" value="1"/>
</dbReference>
<evidence type="ECO:0000259" key="3">
    <source>
        <dbReference type="PROSITE" id="PS50089"/>
    </source>
</evidence>
<dbReference type="Proteomes" id="UP000301737">
    <property type="component" value="Unassembled WGS sequence"/>
</dbReference>
<comment type="caution">
    <text evidence="4">The sequence shown here is derived from an EMBL/GenBank/DDBJ whole genome shotgun (WGS) entry which is preliminary data.</text>
</comment>
<name>A0A4C2E720_9SACH</name>
<dbReference type="InterPro" id="IPR001841">
    <property type="entry name" value="Znf_RING"/>
</dbReference>
<keyword evidence="1" id="KW-0479">Metal-binding</keyword>
<feature type="compositionally biased region" description="Polar residues" evidence="2">
    <location>
        <begin position="32"/>
        <end position="52"/>
    </location>
</feature>
<protein>
    <recommendedName>
        <fullName evidence="3">RING-type domain-containing protein</fullName>
    </recommendedName>
</protein>
<dbReference type="OrthoDB" id="299997at2759"/>
<proteinExistence type="predicted"/>
<dbReference type="Gene3D" id="3.40.50.11070">
    <property type="entry name" value="Protein Ste5, Fus3-binding domain"/>
    <property type="match status" value="1"/>
</dbReference>
<dbReference type="PROSITE" id="PS50089">
    <property type="entry name" value="ZF_RING_2"/>
    <property type="match status" value="1"/>
</dbReference>
<evidence type="ECO:0000256" key="1">
    <source>
        <dbReference type="PROSITE-ProRule" id="PRU00175"/>
    </source>
</evidence>
<feature type="domain" description="RING-type" evidence="3">
    <location>
        <begin position="147"/>
        <end position="203"/>
    </location>
</feature>
<dbReference type="Pfam" id="PF12194">
    <property type="entry name" value="Ste5_C"/>
    <property type="match status" value="1"/>
</dbReference>
<evidence type="ECO:0000313" key="4">
    <source>
        <dbReference type="EMBL" id="GCE99955.1"/>
    </source>
</evidence>
<dbReference type="InterPro" id="IPR021106">
    <property type="entry name" value="Ste5_Fus3-bd_dom"/>
</dbReference>
<keyword evidence="1" id="KW-0862">Zinc</keyword>
<evidence type="ECO:0000256" key="2">
    <source>
        <dbReference type="SAM" id="MobiDB-lite"/>
    </source>
</evidence>
<evidence type="ECO:0000313" key="5">
    <source>
        <dbReference type="Proteomes" id="UP000301737"/>
    </source>
</evidence>
<reference evidence="4 5" key="1">
    <citation type="submission" date="2019-01" db="EMBL/GenBank/DDBJ databases">
        <title>Draft Genome Sequencing of Zygosaccharomyces mellis Ca-7.</title>
        <authorList>
            <person name="Shiwa Y."/>
            <person name="Kanesaki Y."/>
            <person name="Ishige T."/>
            <person name="Mura K."/>
            <person name="Hori T."/>
            <person name="Tamura T."/>
        </authorList>
    </citation>
    <scope>NUCLEOTIDE SEQUENCE [LARGE SCALE GENOMIC DNA]</scope>
    <source>
        <strain evidence="4 5">Ca-7</strain>
    </source>
</reference>
<feature type="compositionally biased region" description="Polar residues" evidence="2">
    <location>
        <begin position="74"/>
        <end position="107"/>
    </location>
</feature>
<dbReference type="AlphaFoldDB" id="A0A4C2E720"/>
<gene>
    <name evidence="4" type="ORF">ZYGM_002130</name>
</gene>
<dbReference type="GO" id="GO:0008270">
    <property type="term" value="F:zinc ion binding"/>
    <property type="evidence" value="ECO:0007669"/>
    <property type="project" value="UniProtKB-KW"/>
</dbReference>
<accession>A0A4C2E720</accession>
<feature type="compositionally biased region" description="Polar residues" evidence="2">
    <location>
        <begin position="1"/>
        <end position="25"/>
    </location>
</feature>
<dbReference type="InterPro" id="IPR038382">
    <property type="entry name" value="Ste5_C_sf"/>
</dbReference>
<organism evidence="4 5">
    <name type="scientific">Zygosaccharomyces mellis</name>
    <dbReference type="NCBI Taxonomy" id="42258"/>
    <lineage>
        <taxon>Eukaryota</taxon>
        <taxon>Fungi</taxon>
        <taxon>Dikarya</taxon>
        <taxon>Ascomycota</taxon>
        <taxon>Saccharomycotina</taxon>
        <taxon>Saccharomycetes</taxon>
        <taxon>Saccharomycetales</taxon>
        <taxon>Saccharomycetaceae</taxon>
        <taxon>Zygosaccharomyces</taxon>
    </lineage>
</organism>